<proteinExistence type="predicted"/>
<reference evidence="4 5" key="1">
    <citation type="journal article" date="2013" name="Genome Announc.">
        <title>Draft Genome Sequence of Arcticibacter svalbardensis Strain MN12-7T, a Member of the Family Sphingobacteriaceae Isolated from an Arctic Soil Sample.</title>
        <authorList>
            <person name="Shivaji S."/>
            <person name="Ara S."/>
            <person name="Prasad S."/>
            <person name="Manasa B.P."/>
            <person name="Begum Z."/>
            <person name="Singh A."/>
            <person name="Kumar Pinnaka A."/>
        </authorList>
    </citation>
    <scope>NUCLEOTIDE SEQUENCE [LARGE SCALE GENOMIC DNA]</scope>
    <source>
        <strain evidence="4 5">MN12-7</strain>
    </source>
</reference>
<dbReference type="OrthoDB" id="669357at2"/>
<evidence type="ECO:0000259" key="3">
    <source>
        <dbReference type="Pfam" id="PF14470"/>
    </source>
</evidence>
<dbReference type="STRING" id="1150600.ADIARSV_4178"/>
<evidence type="ECO:0000256" key="1">
    <source>
        <dbReference type="SAM" id="Coils"/>
    </source>
</evidence>
<gene>
    <name evidence="4" type="ORF">ADIARSV_4178</name>
</gene>
<comment type="caution">
    <text evidence="4">The sequence shown here is derived from an EMBL/GenBank/DDBJ whole genome shotgun (WGS) entry which is preliminary data.</text>
</comment>
<name>R9GLW3_9SPHI</name>
<evidence type="ECO:0000259" key="2">
    <source>
        <dbReference type="Pfam" id="PF09851"/>
    </source>
</evidence>
<dbReference type="Proteomes" id="UP000014174">
    <property type="component" value="Unassembled WGS sequence"/>
</dbReference>
<dbReference type="InterPro" id="IPR018649">
    <property type="entry name" value="SHOCT"/>
</dbReference>
<feature type="domain" description="YokE-like PH" evidence="3">
    <location>
        <begin position="27"/>
        <end position="121"/>
    </location>
</feature>
<feature type="coiled-coil region" evidence="1">
    <location>
        <begin position="111"/>
        <end position="149"/>
    </location>
</feature>
<dbReference type="Pfam" id="PF14470">
    <property type="entry name" value="bPH_3"/>
    <property type="match status" value="1"/>
</dbReference>
<dbReference type="eggNOG" id="COG4260">
    <property type="taxonomic scope" value="Bacteria"/>
</dbReference>
<dbReference type="Pfam" id="PF09851">
    <property type="entry name" value="SHOCT"/>
    <property type="match status" value="1"/>
</dbReference>
<dbReference type="InterPro" id="IPR039519">
    <property type="entry name" value="YokE-like_PH"/>
</dbReference>
<dbReference type="RefSeq" id="WP_016197396.1">
    <property type="nucleotide sequence ID" value="NZ_AQPN01000145.1"/>
</dbReference>
<dbReference type="PATRIC" id="fig|1150600.3.peg.4136"/>
<keyword evidence="1" id="KW-0175">Coiled coil</keyword>
<evidence type="ECO:0000313" key="4">
    <source>
        <dbReference type="EMBL" id="EOR92666.1"/>
    </source>
</evidence>
<feature type="domain" description="SHOCT" evidence="2">
    <location>
        <begin position="206"/>
        <end position="232"/>
    </location>
</feature>
<accession>R9GLW3</accession>
<evidence type="ECO:0008006" key="6">
    <source>
        <dbReference type="Google" id="ProtNLM"/>
    </source>
</evidence>
<dbReference type="AlphaFoldDB" id="R9GLW3"/>
<evidence type="ECO:0000313" key="5">
    <source>
        <dbReference type="Proteomes" id="UP000014174"/>
    </source>
</evidence>
<keyword evidence="5" id="KW-1185">Reference proteome</keyword>
<organism evidence="4 5">
    <name type="scientific">Arcticibacter svalbardensis MN12-7</name>
    <dbReference type="NCBI Taxonomy" id="1150600"/>
    <lineage>
        <taxon>Bacteria</taxon>
        <taxon>Pseudomonadati</taxon>
        <taxon>Bacteroidota</taxon>
        <taxon>Sphingobacteriia</taxon>
        <taxon>Sphingobacteriales</taxon>
        <taxon>Sphingobacteriaceae</taxon>
        <taxon>Arcticibacter</taxon>
    </lineage>
</organism>
<sequence length="235" mass="27169">MNFEQFLTDEQDPKATEKILAKLNDMLTPGEEVLYLAIQKKPAVTLVPDSIVITNKRLFFCIPGNMGLTTNFEIFSWKDIKEVSFKEEFFGARFTAVPVRGENFTVDYIPKVQARKLYQSSNQQIDRIKDELEQEQSRKEQQLRQEQLENDLKKSTQFMQHTPPAAELPISKPESIEFKAEPVVEPQAFAPIPEPAVEPEDEITLKLKKLKVLFEKQLISQEEYEAKKSDILSQF</sequence>
<protein>
    <recommendedName>
        <fullName evidence="6">YokE-like PH domain-containing protein</fullName>
    </recommendedName>
</protein>
<dbReference type="EMBL" id="AQPN01000145">
    <property type="protein sequence ID" value="EOR92666.1"/>
    <property type="molecule type" value="Genomic_DNA"/>
</dbReference>